<dbReference type="PANTHER" id="PTHR24198">
    <property type="entry name" value="ANKYRIN REPEAT AND PROTEIN KINASE DOMAIN-CONTAINING PROTEIN"/>
    <property type="match status" value="1"/>
</dbReference>
<dbReference type="PROSITE" id="PS50297">
    <property type="entry name" value="ANK_REP_REGION"/>
    <property type="match status" value="1"/>
</dbReference>
<dbReference type="InterPro" id="IPR036770">
    <property type="entry name" value="Ankyrin_rpt-contain_sf"/>
</dbReference>
<keyword evidence="5" id="KW-1185">Reference proteome</keyword>
<dbReference type="Proteomes" id="UP001190700">
    <property type="component" value="Unassembled WGS sequence"/>
</dbReference>
<evidence type="ECO:0000256" key="1">
    <source>
        <dbReference type="ARBA" id="ARBA00022737"/>
    </source>
</evidence>
<protein>
    <submittedName>
        <fullName evidence="4">Uncharacterized protein</fullName>
    </submittedName>
</protein>
<feature type="non-terminal residue" evidence="4">
    <location>
        <position position="1"/>
    </location>
</feature>
<comment type="caution">
    <text evidence="4">The sequence shown here is derived from an EMBL/GenBank/DDBJ whole genome shotgun (WGS) entry which is preliminary data.</text>
</comment>
<feature type="repeat" description="ANK" evidence="3">
    <location>
        <begin position="67"/>
        <end position="88"/>
    </location>
</feature>
<dbReference type="InterPro" id="IPR002110">
    <property type="entry name" value="Ankyrin_rpt"/>
</dbReference>
<proteinExistence type="predicted"/>
<organism evidence="4 5">
    <name type="scientific">Cymbomonas tetramitiformis</name>
    <dbReference type="NCBI Taxonomy" id="36881"/>
    <lineage>
        <taxon>Eukaryota</taxon>
        <taxon>Viridiplantae</taxon>
        <taxon>Chlorophyta</taxon>
        <taxon>Pyramimonadophyceae</taxon>
        <taxon>Pyramimonadales</taxon>
        <taxon>Pyramimonadaceae</taxon>
        <taxon>Cymbomonas</taxon>
    </lineage>
</organism>
<sequence length="150" mass="16369">AFVKAAGGGHGKIVKYLNKQSVNSAEPIVSLETKGTAIRVAAANGQYRMVKSLHKKYGANIRAVDDNGNRPLHLAAENGHCTVVKYIVGKPGDQRASLQLQEKNRVIVSRPLHPSPYLPVNMSVFLTSRGVLEIKRAGFLTMQQDSFTMQ</sequence>
<evidence type="ECO:0000256" key="2">
    <source>
        <dbReference type="ARBA" id="ARBA00023043"/>
    </source>
</evidence>
<dbReference type="Gene3D" id="1.25.40.20">
    <property type="entry name" value="Ankyrin repeat-containing domain"/>
    <property type="match status" value="1"/>
</dbReference>
<accession>A0AAE0G8S4</accession>
<gene>
    <name evidence="4" type="ORF">CYMTET_18111</name>
</gene>
<dbReference type="EMBL" id="LGRX02008337">
    <property type="protein sequence ID" value="KAK3273656.1"/>
    <property type="molecule type" value="Genomic_DNA"/>
</dbReference>
<name>A0AAE0G8S4_9CHLO</name>
<dbReference type="Pfam" id="PF12796">
    <property type="entry name" value="Ank_2"/>
    <property type="match status" value="1"/>
</dbReference>
<dbReference type="PROSITE" id="PS50088">
    <property type="entry name" value="ANK_REPEAT"/>
    <property type="match status" value="1"/>
</dbReference>
<keyword evidence="2 3" id="KW-0040">ANK repeat</keyword>
<evidence type="ECO:0000313" key="5">
    <source>
        <dbReference type="Proteomes" id="UP001190700"/>
    </source>
</evidence>
<dbReference type="PANTHER" id="PTHR24198:SF165">
    <property type="entry name" value="ANKYRIN REPEAT-CONTAINING PROTEIN-RELATED"/>
    <property type="match status" value="1"/>
</dbReference>
<dbReference type="AlphaFoldDB" id="A0AAE0G8S4"/>
<dbReference type="SMART" id="SM00248">
    <property type="entry name" value="ANK"/>
    <property type="match status" value="2"/>
</dbReference>
<evidence type="ECO:0000313" key="4">
    <source>
        <dbReference type="EMBL" id="KAK3273656.1"/>
    </source>
</evidence>
<evidence type="ECO:0000256" key="3">
    <source>
        <dbReference type="PROSITE-ProRule" id="PRU00023"/>
    </source>
</evidence>
<reference evidence="4 5" key="1">
    <citation type="journal article" date="2015" name="Genome Biol. Evol.">
        <title>Comparative Genomics of a Bacterivorous Green Alga Reveals Evolutionary Causalities and Consequences of Phago-Mixotrophic Mode of Nutrition.</title>
        <authorList>
            <person name="Burns J.A."/>
            <person name="Paasch A."/>
            <person name="Narechania A."/>
            <person name="Kim E."/>
        </authorList>
    </citation>
    <scope>NUCLEOTIDE SEQUENCE [LARGE SCALE GENOMIC DNA]</scope>
    <source>
        <strain evidence="4 5">PLY_AMNH</strain>
    </source>
</reference>
<keyword evidence="1" id="KW-0677">Repeat</keyword>
<dbReference type="SUPFAM" id="SSF48403">
    <property type="entry name" value="Ankyrin repeat"/>
    <property type="match status" value="1"/>
</dbReference>